<feature type="transmembrane region" description="Helical" evidence="6">
    <location>
        <begin position="441"/>
        <end position="463"/>
    </location>
</feature>
<reference evidence="8 9" key="1">
    <citation type="submission" date="2021-06" db="EMBL/GenBank/DDBJ databases">
        <title>Ecological speciation of a Streptomyces species isolated from different habitats and geographic origins.</title>
        <authorList>
            <person name="Wang J."/>
        </authorList>
    </citation>
    <scope>NUCLEOTIDE SEQUENCE [LARGE SCALE GENOMIC DNA]</scope>
    <source>
        <strain evidence="8 9">FXJ8.012</strain>
    </source>
</reference>
<dbReference type="EMBL" id="JAHSTP010000003">
    <property type="protein sequence ID" value="MBZ6151548.1"/>
    <property type="molecule type" value="Genomic_DNA"/>
</dbReference>
<feature type="transmembrane region" description="Helical" evidence="6">
    <location>
        <begin position="732"/>
        <end position="756"/>
    </location>
</feature>
<evidence type="ECO:0000256" key="1">
    <source>
        <dbReference type="ARBA" id="ARBA00004651"/>
    </source>
</evidence>
<evidence type="ECO:0000256" key="2">
    <source>
        <dbReference type="ARBA" id="ARBA00022475"/>
    </source>
</evidence>
<keyword evidence="9" id="KW-1185">Reference proteome</keyword>
<organism evidence="8 9">
    <name type="scientific">Streptomyces olivaceus</name>
    <dbReference type="NCBI Taxonomy" id="47716"/>
    <lineage>
        <taxon>Bacteria</taxon>
        <taxon>Bacillati</taxon>
        <taxon>Actinomycetota</taxon>
        <taxon>Actinomycetes</taxon>
        <taxon>Kitasatosporales</taxon>
        <taxon>Streptomycetaceae</taxon>
        <taxon>Streptomyces</taxon>
    </lineage>
</organism>
<feature type="transmembrane region" description="Helical" evidence="6">
    <location>
        <begin position="267"/>
        <end position="295"/>
    </location>
</feature>
<evidence type="ECO:0000256" key="3">
    <source>
        <dbReference type="ARBA" id="ARBA00022692"/>
    </source>
</evidence>
<comment type="caution">
    <text evidence="8">The sequence shown here is derived from an EMBL/GenBank/DDBJ whole genome shotgun (WGS) entry which is preliminary data.</text>
</comment>
<feature type="transmembrane region" description="Helical" evidence="6">
    <location>
        <begin position="777"/>
        <end position="798"/>
    </location>
</feature>
<dbReference type="PANTHER" id="PTHR30287">
    <property type="entry name" value="MEMBRANE COMPONENT OF PREDICTED ABC SUPERFAMILY METABOLITE UPTAKE TRANSPORTER"/>
    <property type="match status" value="1"/>
</dbReference>
<evidence type="ECO:0000256" key="4">
    <source>
        <dbReference type="ARBA" id="ARBA00022989"/>
    </source>
</evidence>
<dbReference type="InterPro" id="IPR003838">
    <property type="entry name" value="ABC3_permease_C"/>
</dbReference>
<protein>
    <submittedName>
        <fullName evidence="8">FtsX-like permease family protein</fullName>
    </submittedName>
</protein>
<feature type="transmembrane region" description="Helical" evidence="6">
    <location>
        <begin position="415"/>
        <end position="435"/>
    </location>
</feature>
<feature type="transmembrane region" description="Helical" evidence="6">
    <location>
        <begin position="16"/>
        <end position="42"/>
    </location>
</feature>
<proteinExistence type="predicted"/>
<evidence type="ECO:0000313" key="8">
    <source>
        <dbReference type="EMBL" id="MBZ6151548.1"/>
    </source>
</evidence>
<evidence type="ECO:0000259" key="7">
    <source>
        <dbReference type="Pfam" id="PF02687"/>
    </source>
</evidence>
<name>A0ABS7W2A1_STROV</name>
<dbReference type="Proteomes" id="UP000758701">
    <property type="component" value="Unassembled WGS sequence"/>
</dbReference>
<keyword evidence="2" id="KW-1003">Cell membrane</keyword>
<evidence type="ECO:0000256" key="5">
    <source>
        <dbReference type="ARBA" id="ARBA00023136"/>
    </source>
</evidence>
<comment type="subcellular location">
    <subcellularLocation>
        <location evidence="1">Cell membrane</location>
        <topology evidence="1">Multi-pass membrane protein</topology>
    </subcellularLocation>
</comment>
<feature type="domain" description="ABC3 transporter permease C-terminal" evidence="7">
    <location>
        <begin position="275"/>
        <end position="395"/>
    </location>
</feature>
<dbReference type="Pfam" id="PF02687">
    <property type="entry name" value="FtsX"/>
    <property type="match status" value="2"/>
</dbReference>
<keyword evidence="3 6" id="KW-0812">Transmembrane</keyword>
<accession>A0ABS7W2A1</accession>
<keyword evidence="4 6" id="KW-1133">Transmembrane helix</keyword>
<feature type="transmembrane region" description="Helical" evidence="6">
    <location>
        <begin position="365"/>
        <end position="387"/>
    </location>
</feature>
<dbReference type="PANTHER" id="PTHR30287:SF1">
    <property type="entry name" value="INNER MEMBRANE PROTEIN"/>
    <property type="match status" value="1"/>
</dbReference>
<feature type="transmembrane region" description="Helical" evidence="6">
    <location>
        <begin position="818"/>
        <end position="838"/>
    </location>
</feature>
<dbReference type="InterPro" id="IPR038766">
    <property type="entry name" value="Membrane_comp_ABC_pdt"/>
</dbReference>
<keyword evidence="5 6" id="KW-0472">Membrane</keyword>
<evidence type="ECO:0000313" key="9">
    <source>
        <dbReference type="Proteomes" id="UP000758701"/>
    </source>
</evidence>
<feature type="domain" description="ABC3 transporter permease C-terminal" evidence="7">
    <location>
        <begin position="733"/>
        <end position="845"/>
    </location>
</feature>
<feature type="transmembrane region" description="Helical" evidence="6">
    <location>
        <begin position="498"/>
        <end position="516"/>
    </location>
</feature>
<sequence length="856" mass="88283">MFDIAWSTIKNRKGGFVAAFIAVICGSAVITACGVLFVSGLLSGVAPERYAGATVMVGGRQTKDVKENFDPYYAERVTVPASVAEQISRVDGVEKVVRDHSVEMTLQKDDGSARGEPVPLEHPLYGHGWSSAALGPFELAEGSEPGGAGETVLDAGLARAAGVKVGDTVRLSVGTTPQDYKVAGLVDAPANGLDRQSAAFFTDARAAGLSQRPDRLTAIGVLGEDGTDAGELAGRIEAAVTGTDVVAYTGDAIGDLEFLDVGQSRGFLVMLSASFGGTALGVVVFVVSSTLGLAIHQRRRELAMLRAVAATPRQVHKLIGSEVLLVAATGAVLGAAPGFLVAGLLRDAFADVGVLPADFELSFNPLPAVAAVLLSVLGALLAGFIAARRIARIKPVEALSESQVEKGELGRTRKAVALALLGLGLVTSIVLPLLIPGQLAIAGAGGSLLLLMVGSALISPVLVQTTTRLLTPLLMRSKVSGYLAAANSTTNARRLSSAVVPLALGTAMALMQLSMLNTVEVTAKEQAATGVVSDYVVTSGTTGLSTDLAQKVRGVDGVGTVTPVARSQVLITYVEIDKPVSNPFSAQGLEPRDLDRTLDLDVREGSLDELRGDTVALSRIAADTARLDVGDTADVDLGDGTHKELKVVALYGKGLGFGDVTLPHGMLTGHTANQQDTALLVTGEDGGGGAGGKVESGLADLADGTPGLVVQSPEEFGAVEQGEFTQQSSTSLIANALLILYVLIAVVNTLVMATTGRSREFGMLRLIGTSKQQTRRMMFLESWVVILTAVVVGIAIAIPPAVGAALGTTGQPIPYVEPLAWGGIVVFVALLGWLSISLPTRSALRGRPIDAVYATE</sequence>
<evidence type="ECO:0000256" key="6">
    <source>
        <dbReference type="SAM" id="Phobius"/>
    </source>
</evidence>
<dbReference type="RefSeq" id="WP_224309394.1">
    <property type="nucleotide sequence ID" value="NZ_JAHSST010000003.1"/>
</dbReference>
<gene>
    <name evidence="8" type="ORF">KVH32_10235</name>
</gene>
<feature type="transmembrane region" description="Helical" evidence="6">
    <location>
        <begin position="323"/>
        <end position="345"/>
    </location>
</feature>